<evidence type="ECO:0000313" key="3">
    <source>
        <dbReference type="Proteomes" id="UP000002287"/>
    </source>
</evidence>
<feature type="compositionally biased region" description="Low complexity" evidence="1">
    <location>
        <begin position="186"/>
        <end position="197"/>
    </location>
</feature>
<evidence type="ECO:0000256" key="1">
    <source>
        <dbReference type="SAM" id="MobiDB-lite"/>
    </source>
</evidence>
<organism evidence="2 3">
    <name type="scientific">Burkholderia vietnamiensis (strain G4 / LMG 22486)</name>
    <name type="common">Burkholderia cepacia (strain R1808)</name>
    <dbReference type="NCBI Taxonomy" id="269482"/>
    <lineage>
        <taxon>Bacteria</taxon>
        <taxon>Pseudomonadati</taxon>
        <taxon>Pseudomonadota</taxon>
        <taxon>Betaproteobacteria</taxon>
        <taxon>Burkholderiales</taxon>
        <taxon>Burkholderiaceae</taxon>
        <taxon>Burkholderia</taxon>
        <taxon>Burkholderia cepacia complex</taxon>
    </lineage>
</organism>
<feature type="compositionally biased region" description="Basic residues" evidence="1">
    <location>
        <begin position="213"/>
        <end position="224"/>
    </location>
</feature>
<accession>A4JFU4</accession>
<proteinExistence type="predicted"/>
<dbReference type="HOGENOM" id="CLU_1168952_0_0_4"/>
<dbReference type="Proteomes" id="UP000002287">
    <property type="component" value="Chromosome 1"/>
</dbReference>
<protein>
    <submittedName>
        <fullName evidence="2">Uncharacterized protein</fullName>
    </submittedName>
</protein>
<feature type="region of interest" description="Disordered" evidence="1">
    <location>
        <begin position="156"/>
        <end position="237"/>
    </location>
</feature>
<feature type="region of interest" description="Disordered" evidence="1">
    <location>
        <begin position="1"/>
        <end position="28"/>
    </location>
</feature>
<dbReference type="EMBL" id="CP000614">
    <property type="protein sequence ID" value="ABO55147.1"/>
    <property type="molecule type" value="Genomic_DNA"/>
</dbReference>
<feature type="compositionally biased region" description="Basic and acidic residues" evidence="1">
    <location>
        <begin position="167"/>
        <end position="179"/>
    </location>
</feature>
<dbReference type="KEGG" id="bvi:Bcep1808_2145"/>
<reference evidence="3" key="1">
    <citation type="submission" date="2007-03" db="EMBL/GenBank/DDBJ databases">
        <title>Complete sequence of chromosome 1 of Burkholderia vietnamiensis G4.</title>
        <authorList>
            <consortium name="US DOE Joint Genome Institute"/>
            <person name="Copeland A."/>
            <person name="Lucas S."/>
            <person name="Lapidus A."/>
            <person name="Barry K."/>
            <person name="Detter J.C."/>
            <person name="Glavina del Rio T."/>
            <person name="Hammon N."/>
            <person name="Israni S."/>
            <person name="Dalin E."/>
            <person name="Tice H."/>
            <person name="Pitluck S."/>
            <person name="Chain P."/>
            <person name="Malfatti S."/>
            <person name="Shin M."/>
            <person name="Vergez L."/>
            <person name="Schmutz J."/>
            <person name="Larimer F."/>
            <person name="Land M."/>
            <person name="Hauser L."/>
            <person name="Kyrpides N."/>
            <person name="Tiedje J."/>
            <person name="Richardson P."/>
        </authorList>
    </citation>
    <scope>NUCLEOTIDE SEQUENCE [LARGE SCALE GENOMIC DNA]</scope>
    <source>
        <strain evidence="3">G4 / LMG 22486</strain>
    </source>
</reference>
<sequence>MSDKSQSQSNPEATSDSGAPRKEKPKAFLYGRANRALEGEPDNFQAMVWFAPTSKLNTLTGFIRDLHDNERKSLCVIQDPRPQKETGELITDLVVSENVAAPGQEPQWKTIAIGHVVNSRKDGKPVNFDDVLFSPRDPSLGTEPIRARETMACTPEMHKRLGFTQDRIPRASREGDREQSAPQGDRQAPAAARQSSRGQEDPLDVPPEATPAKRTRSSRAKPRAAAREQTESFGPTM</sequence>
<dbReference type="AlphaFoldDB" id="A4JFU4"/>
<feature type="compositionally biased region" description="Polar residues" evidence="1">
    <location>
        <begin position="1"/>
        <end position="17"/>
    </location>
</feature>
<evidence type="ECO:0000313" key="2">
    <source>
        <dbReference type="EMBL" id="ABO55147.1"/>
    </source>
</evidence>
<name>A4JFU4_BURVG</name>
<gene>
    <name evidence="2" type="ordered locus">Bcep1808_2145</name>
</gene>